<dbReference type="NCBIfam" id="TIGR00451">
    <property type="entry name" value="unchar_dom_2"/>
    <property type="match status" value="1"/>
</dbReference>
<protein>
    <recommendedName>
        <fullName evidence="1">PUA domain-containing protein</fullName>
    </recommendedName>
</protein>
<dbReference type="InterPro" id="IPR015947">
    <property type="entry name" value="PUA-like_sf"/>
</dbReference>
<evidence type="ECO:0000313" key="2">
    <source>
        <dbReference type="EMBL" id="GAH75448.1"/>
    </source>
</evidence>
<sequence length="140" mass="15374">RKDPVETWGLGVGKIIIVVHGTPRWFIAPIPNQEVGTITPILPLLTELVAERMELPRVVVDMGAVPYVARGADIMAPGIVEMDPGLTKGTFSMVVDIRNHKPLSIGILLHNGEEIMATRKGKAMETIHYVGDMIWKLTSK</sequence>
<dbReference type="AlphaFoldDB" id="X1K041"/>
<dbReference type="InterPro" id="IPR004521">
    <property type="entry name" value="Uncharacterised_CHP00451"/>
</dbReference>
<gene>
    <name evidence="2" type="ORF">S03H2_46098</name>
</gene>
<dbReference type="PIRSF" id="PIRSF005067">
    <property type="entry name" value="Tma_RNA-bind_prd"/>
    <property type="match status" value="1"/>
</dbReference>
<dbReference type="GO" id="GO:0003723">
    <property type="term" value="F:RNA binding"/>
    <property type="evidence" value="ECO:0007669"/>
    <property type="project" value="InterPro"/>
</dbReference>
<dbReference type="GO" id="GO:0001731">
    <property type="term" value="P:formation of translation preinitiation complex"/>
    <property type="evidence" value="ECO:0007669"/>
    <property type="project" value="TreeGrafter"/>
</dbReference>
<dbReference type="PANTHER" id="PTHR22798">
    <property type="entry name" value="MCT-1 PROTEIN"/>
    <property type="match status" value="1"/>
</dbReference>
<dbReference type="Pfam" id="PF01472">
    <property type="entry name" value="PUA"/>
    <property type="match status" value="1"/>
</dbReference>
<accession>X1K041</accession>
<comment type="caution">
    <text evidence="2">The sequence shown here is derived from an EMBL/GenBank/DDBJ whole genome shotgun (WGS) entry which is preliminary data.</text>
</comment>
<feature type="domain" description="PUA" evidence="1">
    <location>
        <begin position="56"/>
        <end position="131"/>
    </location>
</feature>
<proteinExistence type="predicted"/>
<evidence type="ECO:0000259" key="1">
    <source>
        <dbReference type="SMART" id="SM00359"/>
    </source>
</evidence>
<dbReference type="PANTHER" id="PTHR22798:SF0">
    <property type="entry name" value="MALIGNANT T-CELL-AMPLIFIED SEQUENCE 1"/>
    <property type="match status" value="1"/>
</dbReference>
<organism evidence="2">
    <name type="scientific">marine sediment metagenome</name>
    <dbReference type="NCBI Taxonomy" id="412755"/>
    <lineage>
        <taxon>unclassified sequences</taxon>
        <taxon>metagenomes</taxon>
        <taxon>ecological metagenomes</taxon>
    </lineage>
</organism>
<dbReference type="CDD" id="cd21154">
    <property type="entry name" value="PUA_MJ1432-like"/>
    <property type="match status" value="1"/>
</dbReference>
<dbReference type="Gene3D" id="3.10.400.20">
    <property type="match status" value="1"/>
</dbReference>
<dbReference type="SMART" id="SM00359">
    <property type="entry name" value="PUA"/>
    <property type="match status" value="1"/>
</dbReference>
<dbReference type="InterPro" id="IPR016437">
    <property type="entry name" value="MCT-1/Tma20"/>
</dbReference>
<reference evidence="2" key="1">
    <citation type="journal article" date="2014" name="Front. Microbiol.">
        <title>High frequency of phylogenetically diverse reductive dehalogenase-homologous genes in deep subseafloor sedimentary metagenomes.</title>
        <authorList>
            <person name="Kawai M."/>
            <person name="Futagami T."/>
            <person name="Toyoda A."/>
            <person name="Takaki Y."/>
            <person name="Nishi S."/>
            <person name="Hori S."/>
            <person name="Arai W."/>
            <person name="Tsubouchi T."/>
            <person name="Morono Y."/>
            <person name="Uchiyama I."/>
            <person name="Ito T."/>
            <person name="Fujiyama A."/>
            <person name="Inagaki F."/>
            <person name="Takami H."/>
        </authorList>
    </citation>
    <scope>NUCLEOTIDE SEQUENCE</scope>
    <source>
        <strain evidence="2">Expedition CK06-06</strain>
    </source>
</reference>
<dbReference type="PROSITE" id="PS50890">
    <property type="entry name" value="PUA"/>
    <property type="match status" value="1"/>
</dbReference>
<dbReference type="EMBL" id="BARU01028919">
    <property type="protein sequence ID" value="GAH75448.1"/>
    <property type="molecule type" value="Genomic_DNA"/>
</dbReference>
<feature type="non-terminal residue" evidence="2">
    <location>
        <position position="1"/>
    </location>
</feature>
<dbReference type="SUPFAM" id="SSF88697">
    <property type="entry name" value="PUA domain-like"/>
    <property type="match status" value="1"/>
</dbReference>
<dbReference type="InterPro" id="IPR002478">
    <property type="entry name" value="PUA"/>
</dbReference>
<name>X1K041_9ZZZZ</name>